<keyword evidence="2" id="KW-0472">Membrane</keyword>
<gene>
    <name evidence="3" type="primary">ftsL</name>
    <name evidence="3" type="ORF">SCFA_970006</name>
</gene>
<sequence length="140" mass="15962">MSQPLRKEHDLYYLPLPEEKVSGKRTEPQRSFKFSKSRLPGLVALLILSYLAISLGSQFSKLSIMQQDVQRIQQEIEQMKEKNDALRSELLLVQSDAYLERTAREKLGLVKRGETRVVAVPEGTELKGIMPPSMENFVAD</sequence>
<dbReference type="InterPro" id="IPR007060">
    <property type="entry name" value="FtsL/DivIC"/>
</dbReference>
<dbReference type="AlphaFoldDB" id="A0A485M8M6"/>
<reference evidence="3" key="1">
    <citation type="submission" date="2019-03" db="EMBL/GenBank/DDBJ databases">
        <authorList>
            <person name="Hao L."/>
        </authorList>
    </citation>
    <scope>NUCLEOTIDE SEQUENCE</scope>
</reference>
<accession>A0A485M8M6</accession>
<protein>
    <submittedName>
        <fullName evidence="3">Cell division protein FtsL</fullName>
    </submittedName>
</protein>
<keyword evidence="2" id="KW-0812">Transmembrane</keyword>
<dbReference type="GO" id="GO:0051301">
    <property type="term" value="P:cell division"/>
    <property type="evidence" value="ECO:0007669"/>
    <property type="project" value="UniProtKB-KW"/>
</dbReference>
<feature type="coiled-coil region" evidence="1">
    <location>
        <begin position="62"/>
        <end position="96"/>
    </location>
</feature>
<evidence type="ECO:0000313" key="3">
    <source>
        <dbReference type="EMBL" id="VFU19695.1"/>
    </source>
</evidence>
<organism evidence="3">
    <name type="scientific">anaerobic digester metagenome</name>
    <dbReference type="NCBI Taxonomy" id="1263854"/>
    <lineage>
        <taxon>unclassified sequences</taxon>
        <taxon>metagenomes</taxon>
        <taxon>ecological metagenomes</taxon>
    </lineage>
</organism>
<dbReference type="Pfam" id="PF04977">
    <property type="entry name" value="DivIC"/>
    <property type="match status" value="1"/>
</dbReference>
<feature type="transmembrane region" description="Helical" evidence="2">
    <location>
        <begin position="39"/>
        <end position="59"/>
    </location>
</feature>
<keyword evidence="2" id="KW-1133">Transmembrane helix</keyword>
<keyword evidence="3" id="KW-0132">Cell division</keyword>
<proteinExistence type="predicted"/>
<keyword evidence="1" id="KW-0175">Coiled coil</keyword>
<evidence type="ECO:0000256" key="1">
    <source>
        <dbReference type="SAM" id="Coils"/>
    </source>
</evidence>
<keyword evidence="3" id="KW-0131">Cell cycle</keyword>
<name>A0A485M8M6_9ZZZZ</name>
<dbReference type="EMBL" id="CAADRN010000402">
    <property type="protein sequence ID" value="VFU19695.1"/>
    <property type="molecule type" value="Genomic_DNA"/>
</dbReference>
<evidence type="ECO:0000256" key="2">
    <source>
        <dbReference type="SAM" id="Phobius"/>
    </source>
</evidence>